<evidence type="ECO:0000313" key="2">
    <source>
        <dbReference type="EMBL" id="SMB97008.1"/>
    </source>
</evidence>
<sequence length="96" mass="10676">MTDLLTGRALPSSTQERVLHRAQRTNGEWASMTREEPIWPLRAGVTTAMGPGWSSVGPDAAELQLSICFVRIAVGQLRNDRMTRAEGRERMIPQTV</sequence>
<protein>
    <submittedName>
        <fullName evidence="2">Uncharacterized protein</fullName>
    </submittedName>
</protein>
<organism evidence="2 3">
    <name type="scientific">Deinococcus hopiensis KR-140</name>
    <dbReference type="NCBI Taxonomy" id="695939"/>
    <lineage>
        <taxon>Bacteria</taxon>
        <taxon>Thermotogati</taxon>
        <taxon>Deinococcota</taxon>
        <taxon>Deinococci</taxon>
        <taxon>Deinococcales</taxon>
        <taxon>Deinococcaceae</taxon>
        <taxon>Deinococcus</taxon>
    </lineage>
</organism>
<accession>A0A1W1VUH5</accession>
<dbReference type="AlphaFoldDB" id="A0A1W1VUH5"/>
<gene>
    <name evidence="2" type="ORF">SAMN00790413_06286</name>
</gene>
<keyword evidence="3" id="KW-1185">Reference proteome</keyword>
<feature type="region of interest" description="Disordered" evidence="1">
    <location>
        <begin position="1"/>
        <end position="33"/>
    </location>
</feature>
<reference evidence="2 3" key="1">
    <citation type="submission" date="2017-04" db="EMBL/GenBank/DDBJ databases">
        <authorList>
            <person name="Afonso C.L."/>
            <person name="Miller P.J."/>
            <person name="Scott M.A."/>
            <person name="Spackman E."/>
            <person name="Goraichik I."/>
            <person name="Dimitrov K.M."/>
            <person name="Suarez D.L."/>
            <person name="Swayne D.E."/>
        </authorList>
    </citation>
    <scope>NUCLEOTIDE SEQUENCE [LARGE SCALE GENOMIC DNA]</scope>
    <source>
        <strain evidence="2 3">KR-140</strain>
    </source>
</reference>
<evidence type="ECO:0000256" key="1">
    <source>
        <dbReference type="SAM" id="MobiDB-lite"/>
    </source>
</evidence>
<dbReference type="Proteomes" id="UP000192582">
    <property type="component" value="Unassembled WGS sequence"/>
</dbReference>
<name>A0A1W1VUH5_9DEIO</name>
<dbReference type="EMBL" id="FWWU01000010">
    <property type="protein sequence ID" value="SMB97008.1"/>
    <property type="molecule type" value="Genomic_DNA"/>
</dbReference>
<proteinExistence type="predicted"/>
<evidence type="ECO:0000313" key="3">
    <source>
        <dbReference type="Proteomes" id="UP000192582"/>
    </source>
</evidence>